<dbReference type="Gene3D" id="3.60.10.10">
    <property type="entry name" value="Endonuclease/exonuclease/phosphatase"/>
    <property type="match status" value="2"/>
</dbReference>
<keyword evidence="1" id="KW-0863">Zinc-finger</keyword>
<feature type="compositionally biased region" description="Pro residues" evidence="2">
    <location>
        <begin position="342"/>
        <end position="355"/>
    </location>
</feature>
<evidence type="ECO:0000259" key="3">
    <source>
        <dbReference type="PROSITE" id="PS50158"/>
    </source>
</evidence>
<feature type="compositionally biased region" description="Low complexity" evidence="2">
    <location>
        <begin position="356"/>
        <end position="383"/>
    </location>
</feature>
<dbReference type="InterPro" id="IPR000477">
    <property type="entry name" value="RT_dom"/>
</dbReference>
<protein>
    <recommendedName>
        <fullName evidence="7">CCHC-type domain-containing protein</fullName>
    </recommendedName>
</protein>
<dbReference type="CDD" id="cd01650">
    <property type="entry name" value="RT_nLTR_like"/>
    <property type="match status" value="1"/>
</dbReference>
<dbReference type="PANTHER" id="PTHR19446">
    <property type="entry name" value="REVERSE TRANSCRIPTASES"/>
    <property type="match status" value="1"/>
</dbReference>
<feature type="region of interest" description="Disordered" evidence="2">
    <location>
        <begin position="300"/>
        <end position="434"/>
    </location>
</feature>
<reference evidence="5 6" key="1">
    <citation type="submission" date="2022-01" db="EMBL/GenBank/DDBJ databases">
        <title>A chromosomal length assembly of Cordylochernes scorpioides.</title>
        <authorList>
            <person name="Zeh D."/>
            <person name="Zeh J."/>
        </authorList>
    </citation>
    <scope>NUCLEOTIDE SEQUENCE [LARGE SCALE GENOMIC DNA]</scope>
    <source>
        <strain evidence="5">IN4F17</strain>
        <tissue evidence="5">Whole Body</tissue>
    </source>
</reference>
<dbReference type="PROSITE" id="PS50878">
    <property type="entry name" value="RT_POL"/>
    <property type="match status" value="1"/>
</dbReference>
<feature type="region of interest" description="Disordered" evidence="2">
    <location>
        <begin position="1547"/>
        <end position="1594"/>
    </location>
</feature>
<name>A0ABY6KZI4_9ARAC</name>
<feature type="compositionally biased region" description="Basic and acidic residues" evidence="2">
    <location>
        <begin position="315"/>
        <end position="324"/>
    </location>
</feature>
<feature type="domain" description="Reverse transcriptase" evidence="4">
    <location>
        <begin position="2318"/>
        <end position="2578"/>
    </location>
</feature>
<dbReference type="SUPFAM" id="SSF56219">
    <property type="entry name" value="DNase I-like"/>
    <property type="match status" value="2"/>
</dbReference>
<gene>
    <name evidence="5" type="ORF">LAZ67_10003678</name>
</gene>
<evidence type="ECO:0008006" key="7">
    <source>
        <dbReference type="Google" id="ProtNLM"/>
    </source>
</evidence>
<feature type="region of interest" description="Disordered" evidence="2">
    <location>
        <begin position="1744"/>
        <end position="1784"/>
    </location>
</feature>
<dbReference type="InterPro" id="IPR043502">
    <property type="entry name" value="DNA/RNA_pol_sf"/>
</dbReference>
<feature type="region of interest" description="Disordered" evidence="2">
    <location>
        <begin position="942"/>
        <end position="996"/>
    </location>
</feature>
<feature type="compositionally biased region" description="Polar residues" evidence="2">
    <location>
        <begin position="1"/>
        <end position="11"/>
    </location>
</feature>
<keyword evidence="6" id="KW-1185">Reference proteome</keyword>
<proteinExistence type="predicted"/>
<dbReference type="Proteomes" id="UP001235939">
    <property type="component" value="Chromosome 10"/>
</dbReference>
<feature type="compositionally biased region" description="Low complexity" evidence="2">
    <location>
        <begin position="34"/>
        <end position="51"/>
    </location>
</feature>
<dbReference type="PROSITE" id="PS50158">
    <property type="entry name" value="ZF_CCHC"/>
    <property type="match status" value="1"/>
</dbReference>
<dbReference type="InterPro" id="IPR036691">
    <property type="entry name" value="Endo/exonu/phosph_ase_sf"/>
</dbReference>
<sequence>MNFSKENSILKSQKDANSPAGDKHVNPAAARDVTAPPTAASSSAATASPASLNWADSEMVDVDDNEGFTVVKNKKRRRTSSTPEHAAKQPSRPAEKPSSQQLRRPTGPRTVPPREIKATRANIADAKKRQATTDHEHYIFVERCPEIPDYTYLKAMSRLVGGPDKITHFGKMNGHFLVGLATKDLARHLVESDLEIGGTTLRVFPYRKRAERIVVVAGLPGFVDDFTIVNALSQYGRVTSIAPILIKLGEFAFNDGRREAFILLHEGVRLETLPARLTIQSKGDTLSAYLSFGIKCSKCGRQGHRRASCPSLARRNFDAPKRVDSPAQIQASSPSPTVPQRTGPPSPVPSPPAPLAPSEEAPNNAPVTPAAAAPGAPALHPARPLLPPGEAPSSTCSASDPPTTPALPPPVPAEPMEVAQPEEEGTGSTQEGKNKIRKELDACLRPAPSTIFDKTNQAGLEKERASPSPPLTRAGSLLGILATFNVHGQEMTVINVHLSHDQRERIEQLRVIEAAAVEEEEEAWVLGDFNIRDDRDRDSISMAALGALCESAALLDAAPEFDAAHLPTRVAAHGDLIESSRLDRILAPARFLEVSTSYAIAPFHLSDHRMVLLRVGPPAAPSQPRVAATLRSGLAQEYMNNYLVDIAEEISLLDAPQLWDRWTLIKAGILAEARSLHDPRHHDRDDSYIGRAQRYIRVQLEASSTNADYPSLSDLARLTRHRRPAVTTIRDENGEVIEGPVLRRKALDIFRPRFARPSCDPEDYAAFIGATTTTPIELGEEDPLHRAEVSEAEVAAAIRRLPRGRAPGWDGLPCEVLSTFEEFFAVALRRVLAESQLRGALPPSMRRSEICLVPKARGGDRGLDGYRPISLPSADYRVIGSILLGRLRPHLPTLVPECQTYAVPGRFPLLEHRAGHRRRRGGYCPRHAAGRGLRGSAVRLRLPGPRVSNIPPGVPPAPPTGLRGMDPSTLRRGGRHNKGRGLPDRRLQTTQRRETGLRSERGALSATGPLLRRLETILGVGNVIAYADDIVLLFHRDEEFERVATVLGDFKRASGIAVNLGKSAGLWCGAWRDRGDSPLRGASWSNSSIQVLGTRIATRSSVVQRVQHLLALLESACRRTTPFTRGLSLVGRARAANSLVLSTIQHHLHAYLPEASIISKLQARVARFIWGARPHGVARLRHLSEARVQVALRGGRNGFSWLVTSEAWLRPPPDGTTLQPRRLRLLKLWEETSGVLSLDHRAAPTTQLLDLPIIGGFRFLRPPNLLAPSRWVGARVRDLGDDDHHTIVTPHPTRSALADAAALAAFCRRIVAENIQASYRVPSLAEAVVLRGTTKPLARITTRSARRALDRPRLAALPIHRLLARWTPTVDVPPRVDWTSLRRGALSGHNADVALRLALHALPHPDHPASAGPSCLACGSSDGSLGHRYWGCRTIRPLILEAFNIIGRPPDLQAWIFGTGLEQDDISILSSAKSRVYRHFIQTIISEDFQEKAKHANLPAGKTHANPAAASGDLTVPTTAATTSATTASSTSLNWADSEMAEVDANDGYTVVKGKKRRLGSTSPEHAARQPNKPGEQRSPQQRKRPTGPPQEIKATRANIADARARQATTNHENYIFVELCPDIPDYSYLKAIGNLVGGPKNITQFNRMNGHYIVGLASKNLASRLVEEGLNIEGTLLKVFPFRKRAERIIVANLPGFVEDATIVQALRKYGDITSIAPIMIKMGEYAFSDGRREAFILLHEGPRKPAPAPATPASPVQPAKTSTEAPAIPSAPHPAEPKDLAQPAPVALPAPMAAPRPLEPAILPLDIEMSEEERTSTPSTTSKGKPALFQLQEHLKQSPNLSIDWDGLPGIDREDAQQLLTSKRKMEKRMPSLSKAQVAALEQVAETIKASIPDSNHTIRKTLQKTKGETNAFHLGSGQDLCLGYNAVILAHPVAISGSGLACVFGPGVAVLQQRILWPGHIALATIDVHGEEMTAIAVHLAHEPRERNRQLELLAATAAQEEEGACWIIGDFNIRDRGPSSSSSSDALAALLDLAALVDVATQFDATHLPTRVSMHGDQVESNRLDRILVPAGVLDRVSIYATSHYHLSDHRLVLLQNFSFPPRAFLITPFLTLALEHLAGYIRELEEDTVHDDDDGTFWDRWTTIKAGLLAEARSLHDPRHAASDSYVYRTRRYIAAQLEASSIRADYPSLPDLAHAIRLRRPVSVIRDEQDNIIEGPELRRRAFATFQPRFARPTSDPAAGAAFIASSAATTTRELSEEDPLHRPDISPSEIANAIEHLPRGKAPGWDGLPCELLVAFNEDFFAEALARVFAASRLRGALPPSTRRSSICLVPKARGGRGLDGYRPVALPSADYRVMAAILHRRLKPHLRALVPDCQTYAVPGRSPSWNIAKVTDAVEEATAMGSPLAVMGIDLESAFDSLDRGFLESLMTSLRLPPAFMGWISILYAGADATIRAGGFHTTAFPLLNGLRQGCAVSAALFSIATGPLLRRLELTLGVGNVIAYADDIVLLFHRDEEFERVATVLEDFKRASGIAVNLGKSAGLWCGAWRNRGDSPLGASWSTTSIRVLGLDIAPRSSVAHQEQHLLAPLESACRRWTPFTRGLSLVGRARAANSLVGSTIQHHLHGYLPSPPTIAKLQARLARFVWGPEHTAWLPAAFMARPVAIGGLGLLDLATQLQLACLKGVQVALRGGRNGFDWLVASSSEAWIRPPPDGTRLQPRRLRLLKLWEEASKILSLNHRAVPTSQLLDLPIIGGCRFLRPPDLLAPARWLGVRVRDFLAEDRHIARPARSALADTATLGAFCRRLTSENAVGFGAESTPSSSSLAAAVVLRGTATPFLNGLTTRSARRALDRPRLAATPISRFLARWTPTINPPSRIDWASLRRCAYSGHEADAALKLAFHALPHPAHPASVGPSCPACGSIDRSLSHRYWCCPSIRPLIREAFNIIGLPPDLQAWIFGGSGLEDDALSILASAKLRIYRYFVQVGLGEAVEDPLIAWSRTLQRRGLLPSSPIL</sequence>
<dbReference type="EMBL" id="CP092872">
    <property type="protein sequence ID" value="UYV73486.1"/>
    <property type="molecule type" value="Genomic_DNA"/>
</dbReference>
<feature type="region of interest" description="Disordered" evidence="2">
    <location>
        <begin position="1"/>
        <end position="117"/>
    </location>
</feature>
<keyword evidence="1" id="KW-0862">Zinc</keyword>
<evidence type="ECO:0000256" key="2">
    <source>
        <dbReference type="SAM" id="MobiDB-lite"/>
    </source>
</evidence>
<dbReference type="Pfam" id="PF00078">
    <property type="entry name" value="RVT_1"/>
    <property type="match status" value="1"/>
</dbReference>
<keyword evidence="1" id="KW-0479">Metal-binding</keyword>
<evidence type="ECO:0000259" key="4">
    <source>
        <dbReference type="PROSITE" id="PS50878"/>
    </source>
</evidence>
<evidence type="ECO:0000256" key="1">
    <source>
        <dbReference type="PROSITE-ProRule" id="PRU00047"/>
    </source>
</evidence>
<feature type="compositionally biased region" description="Basic and acidic residues" evidence="2">
    <location>
        <begin position="981"/>
        <end position="996"/>
    </location>
</feature>
<feature type="domain" description="CCHC-type" evidence="3">
    <location>
        <begin position="295"/>
        <end position="311"/>
    </location>
</feature>
<dbReference type="SUPFAM" id="SSF56672">
    <property type="entry name" value="DNA/RNA polymerases"/>
    <property type="match status" value="1"/>
</dbReference>
<evidence type="ECO:0000313" key="5">
    <source>
        <dbReference type="EMBL" id="UYV73486.1"/>
    </source>
</evidence>
<evidence type="ECO:0000313" key="6">
    <source>
        <dbReference type="Proteomes" id="UP001235939"/>
    </source>
</evidence>
<feature type="compositionally biased region" description="Low complexity" evidence="2">
    <location>
        <begin position="325"/>
        <end position="335"/>
    </location>
</feature>
<organism evidence="5 6">
    <name type="scientific">Cordylochernes scorpioides</name>
    <dbReference type="NCBI Taxonomy" id="51811"/>
    <lineage>
        <taxon>Eukaryota</taxon>
        <taxon>Metazoa</taxon>
        <taxon>Ecdysozoa</taxon>
        <taxon>Arthropoda</taxon>
        <taxon>Chelicerata</taxon>
        <taxon>Arachnida</taxon>
        <taxon>Pseudoscorpiones</taxon>
        <taxon>Cheliferoidea</taxon>
        <taxon>Chernetidae</taxon>
        <taxon>Cordylochernes</taxon>
    </lineage>
</organism>
<feature type="compositionally biased region" description="Pro residues" evidence="2">
    <location>
        <begin position="402"/>
        <end position="413"/>
    </location>
</feature>
<accession>A0ABY6KZI4</accession>
<dbReference type="InterPro" id="IPR001878">
    <property type="entry name" value="Znf_CCHC"/>
</dbReference>